<dbReference type="Gene3D" id="1.10.287.310">
    <property type="match status" value="1"/>
</dbReference>
<dbReference type="STRING" id="88036.D8R5I4"/>
<dbReference type="PANTHER" id="PTHR10916:SF0">
    <property type="entry name" value="LARGE RIBOSOMAL SUBUNIT PROTEIN UL29C"/>
    <property type="match status" value="1"/>
</dbReference>
<gene>
    <name evidence="6" type="ORF">SELMODRAFT_85675</name>
</gene>
<evidence type="ECO:0000313" key="6">
    <source>
        <dbReference type="EMBL" id="EFJ32491.1"/>
    </source>
</evidence>
<dbReference type="HAMAP" id="MF_00374">
    <property type="entry name" value="Ribosomal_uL29"/>
    <property type="match status" value="1"/>
</dbReference>
<comment type="similarity">
    <text evidence="1">Belongs to the universal ribosomal protein uL29 family.</text>
</comment>
<dbReference type="EMBL" id="GL377572">
    <property type="protein sequence ID" value="EFJ32491.1"/>
    <property type="molecule type" value="Genomic_DNA"/>
</dbReference>
<accession>D8R5I4</accession>
<dbReference type="Gramene" id="EFJ32491">
    <property type="protein sequence ID" value="EFJ32491"/>
    <property type="gene ID" value="SELMODRAFT_85675"/>
</dbReference>
<dbReference type="OrthoDB" id="528635at2759"/>
<sequence length="112" mass="13239">VSMMAKRTIELKEIRGMSDELINETVVDLKGELFLMRCKKVTRQDYRVSDYKNMKKKIARMLTVKREREIERGIKPRESRKLKAKWKRSIVYRPPPSLAAILDAQKTEEDKA</sequence>
<dbReference type="InParanoid" id="D8R5I4"/>
<dbReference type="GO" id="GO:1990904">
    <property type="term" value="C:ribonucleoprotein complex"/>
    <property type="evidence" value="ECO:0007669"/>
    <property type="project" value="UniProtKB-KW"/>
</dbReference>
<dbReference type="HOGENOM" id="CLU_2152313_0_0_1"/>
<evidence type="ECO:0000313" key="7">
    <source>
        <dbReference type="Proteomes" id="UP000001514"/>
    </source>
</evidence>
<dbReference type="SUPFAM" id="SSF46561">
    <property type="entry name" value="Ribosomal protein L29 (L29p)"/>
    <property type="match status" value="1"/>
</dbReference>
<evidence type="ECO:0000256" key="5">
    <source>
        <dbReference type="ARBA" id="ARBA00042960"/>
    </source>
</evidence>
<dbReference type="KEGG" id="smo:SELMODRAFT_85675"/>
<dbReference type="PANTHER" id="PTHR10916">
    <property type="entry name" value="60S RIBOSOMAL PROTEIN L35/50S RIBOSOMAL PROTEIN L29"/>
    <property type="match status" value="1"/>
</dbReference>
<dbReference type="OMA" id="ANAVPRM"/>
<evidence type="ECO:0000256" key="3">
    <source>
        <dbReference type="ARBA" id="ARBA00023274"/>
    </source>
</evidence>
<keyword evidence="2" id="KW-0689">Ribosomal protein</keyword>
<organism evidence="7">
    <name type="scientific">Selaginella moellendorffii</name>
    <name type="common">Spikemoss</name>
    <dbReference type="NCBI Taxonomy" id="88036"/>
    <lineage>
        <taxon>Eukaryota</taxon>
        <taxon>Viridiplantae</taxon>
        <taxon>Streptophyta</taxon>
        <taxon>Embryophyta</taxon>
        <taxon>Tracheophyta</taxon>
        <taxon>Lycopodiopsida</taxon>
        <taxon>Selaginellales</taxon>
        <taxon>Selaginellaceae</taxon>
        <taxon>Selaginella</taxon>
    </lineage>
</organism>
<dbReference type="NCBIfam" id="TIGR00012">
    <property type="entry name" value="L29"/>
    <property type="match status" value="1"/>
</dbReference>
<dbReference type="InterPro" id="IPR036049">
    <property type="entry name" value="Ribosomal_uL29_sf"/>
</dbReference>
<dbReference type="InterPro" id="IPR050063">
    <property type="entry name" value="Ribosomal_protein_uL29"/>
</dbReference>
<dbReference type="Pfam" id="PF00831">
    <property type="entry name" value="Ribosomal_L29"/>
    <property type="match status" value="1"/>
</dbReference>
<dbReference type="eggNOG" id="KOG3436">
    <property type="taxonomic scope" value="Eukaryota"/>
</dbReference>
<dbReference type="Proteomes" id="UP000001514">
    <property type="component" value="Unassembled WGS sequence"/>
</dbReference>
<evidence type="ECO:0000256" key="1">
    <source>
        <dbReference type="ARBA" id="ARBA00009254"/>
    </source>
</evidence>
<keyword evidence="3" id="KW-0687">Ribonucleoprotein</keyword>
<dbReference type="AlphaFoldDB" id="D8R5I4"/>
<reference evidence="6 7" key="1">
    <citation type="journal article" date="2011" name="Science">
        <title>The Selaginella genome identifies genetic changes associated with the evolution of vascular plants.</title>
        <authorList>
            <person name="Banks J.A."/>
            <person name="Nishiyama T."/>
            <person name="Hasebe M."/>
            <person name="Bowman J.L."/>
            <person name="Gribskov M."/>
            <person name="dePamphilis C."/>
            <person name="Albert V.A."/>
            <person name="Aono N."/>
            <person name="Aoyama T."/>
            <person name="Ambrose B.A."/>
            <person name="Ashton N.W."/>
            <person name="Axtell M.J."/>
            <person name="Barker E."/>
            <person name="Barker M.S."/>
            <person name="Bennetzen J.L."/>
            <person name="Bonawitz N.D."/>
            <person name="Chapple C."/>
            <person name="Cheng C."/>
            <person name="Correa L.G."/>
            <person name="Dacre M."/>
            <person name="DeBarry J."/>
            <person name="Dreyer I."/>
            <person name="Elias M."/>
            <person name="Engstrom E.M."/>
            <person name="Estelle M."/>
            <person name="Feng L."/>
            <person name="Finet C."/>
            <person name="Floyd S.K."/>
            <person name="Frommer W.B."/>
            <person name="Fujita T."/>
            <person name="Gramzow L."/>
            <person name="Gutensohn M."/>
            <person name="Harholt J."/>
            <person name="Hattori M."/>
            <person name="Heyl A."/>
            <person name="Hirai T."/>
            <person name="Hiwatashi Y."/>
            <person name="Ishikawa M."/>
            <person name="Iwata M."/>
            <person name="Karol K.G."/>
            <person name="Koehler B."/>
            <person name="Kolukisaoglu U."/>
            <person name="Kubo M."/>
            <person name="Kurata T."/>
            <person name="Lalonde S."/>
            <person name="Li K."/>
            <person name="Li Y."/>
            <person name="Litt A."/>
            <person name="Lyons E."/>
            <person name="Manning G."/>
            <person name="Maruyama T."/>
            <person name="Michael T.P."/>
            <person name="Mikami K."/>
            <person name="Miyazaki S."/>
            <person name="Morinaga S."/>
            <person name="Murata T."/>
            <person name="Mueller-Roeber B."/>
            <person name="Nelson D.R."/>
            <person name="Obara M."/>
            <person name="Oguri Y."/>
            <person name="Olmstead R.G."/>
            <person name="Onodera N."/>
            <person name="Petersen B.L."/>
            <person name="Pils B."/>
            <person name="Prigge M."/>
            <person name="Rensing S.A."/>
            <person name="Riano-Pachon D.M."/>
            <person name="Roberts A.W."/>
            <person name="Sato Y."/>
            <person name="Scheller H.V."/>
            <person name="Schulz B."/>
            <person name="Schulz C."/>
            <person name="Shakirov E.V."/>
            <person name="Shibagaki N."/>
            <person name="Shinohara N."/>
            <person name="Shippen D.E."/>
            <person name="Soerensen I."/>
            <person name="Sotooka R."/>
            <person name="Sugimoto N."/>
            <person name="Sugita M."/>
            <person name="Sumikawa N."/>
            <person name="Tanurdzic M."/>
            <person name="Theissen G."/>
            <person name="Ulvskov P."/>
            <person name="Wakazuki S."/>
            <person name="Weng J.K."/>
            <person name="Willats W.W."/>
            <person name="Wipf D."/>
            <person name="Wolf P.G."/>
            <person name="Yang L."/>
            <person name="Zimmer A.D."/>
            <person name="Zhu Q."/>
            <person name="Mitros T."/>
            <person name="Hellsten U."/>
            <person name="Loque D."/>
            <person name="Otillar R."/>
            <person name="Salamov A."/>
            <person name="Schmutz J."/>
            <person name="Shapiro H."/>
            <person name="Lindquist E."/>
            <person name="Lucas S."/>
            <person name="Rokhsar D."/>
            <person name="Grigoriev I.V."/>
        </authorList>
    </citation>
    <scope>NUCLEOTIDE SEQUENCE [LARGE SCALE GENOMIC DNA]</scope>
</reference>
<evidence type="ECO:0000256" key="4">
    <source>
        <dbReference type="ARBA" id="ARBA00040028"/>
    </source>
</evidence>
<dbReference type="InterPro" id="IPR001854">
    <property type="entry name" value="Ribosomal_uL29"/>
</dbReference>
<evidence type="ECO:0000256" key="2">
    <source>
        <dbReference type="ARBA" id="ARBA00022980"/>
    </source>
</evidence>
<feature type="non-terminal residue" evidence="6">
    <location>
        <position position="1"/>
    </location>
</feature>
<dbReference type="FunCoup" id="D8R5I4">
    <property type="interactions" value="1783"/>
</dbReference>
<dbReference type="CDD" id="cd00427">
    <property type="entry name" value="Ribosomal_L29_HIP"/>
    <property type="match status" value="1"/>
</dbReference>
<dbReference type="GO" id="GO:0005840">
    <property type="term" value="C:ribosome"/>
    <property type="evidence" value="ECO:0007669"/>
    <property type="project" value="UniProtKB-KW"/>
</dbReference>
<name>D8R5I4_SELML</name>
<keyword evidence="7" id="KW-1185">Reference proteome</keyword>
<dbReference type="GO" id="GO:0006412">
    <property type="term" value="P:translation"/>
    <property type="evidence" value="ECO:0007669"/>
    <property type="project" value="InterPro"/>
</dbReference>
<dbReference type="GO" id="GO:0003735">
    <property type="term" value="F:structural constituent of ribosome"/>
    <property type="evidence" value="ECO:0007669"/>
    <property type="project" value="InterPro"/>
</dbReference>
<protein>
    <recommendedName>
        <fullName evidence="4">Large ribosomal subunit protein uL29c</fullName>
    </recommendedName>
    <alternativeName>
        <fullName evidence="5">50S ribosomal protein L29, chloroplastic</fullName>
    </alternativeName>
</protein>
<proteinExistence type="inferred from homology"/>